<keyword evidence="7" id="KW-1185">Reference proteome</keyword>
<keyword evidence="4" id="KW-0677">Repeat</keyword>
<dbReference type="GO" id="GO:0060294">
    <property type="term" value="P:cilium movement involved in cell motility"/>
    <property type="evidence" value="ECO:0007669"/>
    <property type="project" value="TreeGrafter"/>
</dbReference>
<evidence type="ECO:0000256" key="4">
    <source>
        <dbReference type="ARBA" id="ARBA00022737"/>
    </source>
</evidence>
<keyword evidence="3" id="KW-0853">WD repeat</keyword>
<evidence type="ECO:0000256" key="5">
    <source>
        <dbReference type="SAM" id="MobiDB-lite"/>
    </source>
</evidence>
<evidence type="ECO:0000256" key="3">
    <source>
        <dbReference type="ARBA" id="ARBA00022574"/>
    </source>
</evidence>
<dbReference type="GO" id="GO:0045503">
    <property type="term" value="F:dynein light chain binding"/>
    <property type="evidence" value="ECO:0007669"/>
    <property type="project" value="TreeGrafter"/>
</dbReference>
<feature type="non-terminal residue" evidence="6">
    <location>
        <position position="853"/>
    </location>
</feature>
<dbReference type="SMART" id="SM00320">
    <property type="entry name" value="WD40"/>
    <property type="match status" value="4"/>
</dbReference>
<evidence type="ECO:0000256" key="1">
    <source>
        <dbReference type="ARBA" id="ARBA00004496"/>
    </source>
</evidence>
<protein>
    <submittedName>
        <fullName evidence="6">WDR63 protein</fullName>
    </submittedName>
</protein>
<dbReference type="InterPro" id="IPR050687">
    <property type="entry name" value="Dynein_IC"/>
</dbReference>
<dbReference type="GO" id="GO:0036156">
    <property type="term" value="C:inner dynein arm"/>
    <property type="evidence" value="ECO:0007669"/>
    <property type="project" value="TreeGrafter"/>
</dbReference>
<feature type="non-terminal residue" evidence="6">
    <location>
        <position position="1"/>
    </location>
</feature>
<accession>A0A7K8WEA5</accession>
<evidence type="ECO:0000313" key="7">
    <source>
        <dbReference type="Proteomes" id="UP000588334"/>
    </source>
</evidence>
<dbReference type="GO" id="GO:0045504">
    <property type="term" value="F:dynein heavy chain binding"/>
    <property type="evidence" value="ECO:0007669"/>
    <property type="project" value="TreeGrafter"/>
</dbReference>
<sequence length="853" mass="96405">MSENVKSNKTTTKSPKTSAKKQKGGSKTKESGKAKGKGKGKQLGENDEVDLSMASIGHPEIFPLVLTTKTQEIFNCRIDEDVTEENCFKLIQKEDIIEDLKTRADISDFYPFKKVVLEYPGEELLVVFDANFQYGQNFYIVASEEAKENLIKPPETAEEEEDREDTPEIHPFKPVVPKPWVSLGSEKEVEEESVKDTVTKIKYKISRVRRKFGAPIAFTDKDTSHEKDSYVECTSYEDKTFSIQMLERDVGVQVVPKVREASTQTKWTYPKNAATQYCPRQLSKEEKAESLSSERMKKFLTSVHLRMEIALQQNEIMNAFFDDWTALAEDKSGSDGKPDVYLQAHQSFTDLQHLKGRTISCVCCHPTICGIIAVSARKQLSYEEQVNLSSKSLLHQSVILFWSFFDPLRPQLMLECPEDIYCFQFNPSDPNIIAGGCINGQVVLWDISPHVKNMQNEKSVADETIDADNEATAAAEAAAEPSLMQVQESSTEPPLVTSCAVSSVEYSHKKPVTDIQWLPQNLEDNQKGGTSENRGENCLQLVTCSPDCSILFWDIPAIEHHEKPSYEKVREEKKSYLAPGVPDTSKHLDVGWKPLIKVVYTNTEHRDSNTEYGPIRIILRELHYLYKTLGRPKSQSALRAPAKESPYTEMSTSSSTNLEVLENISTNFFVGNEDGGIVYFDWKMKTDTNSAKPVSQKQTQKYALHTETINTLQRSPFFKDIFLSIGGQNFAIWKEEVTNGPILQSSCSAGRYTAGQWSLTRPGVLFIGRDDGNIDIWDLLRKTHEPSHFQNISKSVITFISPWTVSPEQHFLAVSDNLGILHVLEICQTLSHPSSNEHADVLDYFEREVKYLK</sequence>
<feature type="region of interest" description="Disordered" evidence="5">
    <location>
        <begin position="151"/>
        <end position="171"/>
    </location>
</feature>
<dbReference type="Gene3D" id="2.130.10.10">
    <property type="entry name" value="YVTN repeat-like/Quinoprotein amine dehydrogenase"/>
    <property type="match status" value="2"/>
</dbReference>
<proteinExistence type="predicted"/>
<comment type="caution">
    <text evidence="6">The sequence shown here is derived from an EMBL/GenBank/DDBJ whole genome shotgun (WGS) entry which is preliminary data.</text>
</comment>
<dbReference type="PANTHER" id="PTHR12442:SF5">
    <property type="entry name" value="DYNEIN AXONEMAL INTERMEDIATE CHAIN 3"/>
    <property type="match status" value="1"/>
</dbReference>
<keyword evidence="2" id="KW-0963">Cytoplasm</keyword>
<evidence type="ECO:0000313" key="6">
    <source>
        <dbReference type="EMBL" id="NXF76720.1"/>
    </source>
</evidence>
<dbReference type="GO" id="GO:0036159">
    <property type="term" value="P:inner dynein arm assembly"/>
    <property type="evidence" value="ECO:0007669"/>
    <property type="project" value="TreeGrafter"/>
</dbReference>
<dbReference type="PANTHER" id="PTHR12442">
    <property type="entry name" value="DYNEIN INTERMEDIATE CHAIN"/>
    <property type="match status" value="1"/>
</dbReference>
<dbReference type="Proteomes" id="UP000588334">
    <property type="component" value="Unassembled WGS sequence"/>
</dbReference>
<dbReference type="SUPFAM" id="SSF50978">
    <property type="entry name" value="WD40 repeat-like"/>
    <property type="match status" value="1"/>
</dbReference>
<reference evidence="6 7" key="1">
    <citation type="submission" date="2019-09" db="EMBL/GenBank/DDBJ databases">
        <title>Bird 10,000 Genomes (B10K) Project - Family phase.</title>
        <authorList>
            <person name="Zhang G."/>
        </authorList>
    </citation>
    <scope>NUCLEOTIDE SEQUENCE [LARGE SCALE GENOMIC DNA]</scope>
    <source>
        <strain evidence="6">B10K-DU-001-03</strain>
        <tissue evidence="6">Muscle</tissue>
    </source>
</reference>
<name>A0A7K8WEA5_9FURN</name>
<organism evidence="6 7">
    <name type="scientific">Sclerurus mexicanus</name>
    <name type="common">tawny-throated leaftosser</name>
    <dbReference type="NCBI Taxonomy" id="265632"/>
    <lineage>
        <taxon>Eukaryota</taxon>
        <taxon>Metazoa</taxon>
        <taxon>Chordata</taxon>
        <taxon>Craniata</taxon>
        <taxon>Vertebrata</taxon>
        <taxon>Euteleostomi</taxon>
        <taxon>Archelosauria</taxon>
        <taxon>Archosauria</taxon>
        <taxon>Dinosauria</taxon>
        <taxon>Saurischia</taxon>
        <taxon>Theropoda</taxon>
        <taxon>Coelurosauria</taxon>
        <taxon>Aves</taxon>
        <taxon>Neognathae</taxon>
        <taxon>Neoaves</taxon>
        <taxon>Telluraves</taxon>
        <taxon>Australaves</taxon>
        <taxon>Passeriformes</taxon>
        <taxon>Furnariidae</taxon>
        <taxon>Sclerurus</taxon>
    </lineage>
</organism>
<dbReference type="OrthoDB" id="6619788at2759"/>
<feature type="compositionally biased region" description="Acidic residues" evidence="5">
    <location>
        <begin position="156"/>
        <end position="165"/>
    </location>
</feature>
<evidence type="ECO:0000256" key="2">
    <source>
        <dbReference type="ARBA" id="ARBA00022490"/>
    </source>
</evidence>
<feature type="compositionally biased region" description="Low complexity" evidence="5">
    <location>
        <begin position="7"/>
        <end position="17"/>
    </location>
</feature>
<dbReference type="InterPro" id="IPR036322">
    <property type="entry name" value="WD40_repeat_dom_sf"/>
</dbReference>
<dbReference type="InterPro" id="IPR001680">
    <property type="entry name" value="WD40_rpt"/>
</dbReference>
<gene>
    <name evidence="6" type="primary">Wdr63</name>
    <name evidence="6" type="ORF">SCLMEX_R08360</name>
</gene>
<feature type="region of interest" description="Disordered" evidence="5">
    <location>
        <begin position="1"/>
        <end position="46"/>
    </location>
</feature>
<dbReference type="EMBL" id="VWZF01003417">
    <property type="protein sequence ID" value="NXF76720.1"/>
    <property type="molecule type" value="Genomic_DNA"/>
</dbReference>
<dbReference type="AlphaFoldDB" id="A0A7K8WEA5"/>
<comment type="subcellular location">
    <subcellularLocation>
        <location evidence="1">Cytoplasm</location>
    </subcellularLocation>
</comment>
<dbReference type="InterPro" id="IPR015943">
    <property type="entry name" value="WD40/YVTN_repeat-like_dom_sf"/>
</dbReference>